<dbReference type="RefSeq" id="WP_092718816.1">
    <property type="nucleotide sequence ID" value="NZ_FMBK01000004.1"/>
</dbReference>
<dbReference type="OrthoDB" id="6709247at2"/>
<sequence length="249" mass="29761">MPRVFVILALVTCSLFGWMFYQYTAQQKELHQLKSYQTVLYEKAELIYEQAQDWTQPIQLDVSDHRLHGDYKIMADFVLNDMIENAEARNQYLRQLKAIQWDQFLNIERLDKDRKQKFIATEQMLKQAHLLAAQYQQQTQRREAESLEKAKHLSIQTRLRQQLIKSLRESRESDQSQALFALELKILNKADALFALLKNNQWEKKNKTFMFYQDKAVKQFNTLYQEVLQLNAAIDKVKKQNRKAIEQRL</sequence>
<reference evidence="1 2" key="1">
    <citation type="submission" date="2016-08" db="EMBL/GenBank/DDBJ databases">
        <authorList>
            <person name="Seilhamer J.J."/>
        </authorList>
    </citation>
    <scope>NUCLEOTIDE SEQUENCE [LARGE SCALE GENOMIC DNA]</scope>
    <source>
        <strain evidence="1 2">ANC 4874</strain>
    </source>
</reference>
<evidence type="ECO:0000313" key="1">
    <source>
        <dbReference type="EMBL" id="SCC71558.1"/>
    </source>
</evidence>
<dbReference type="AlphaFoldDB" id="A0A1C4GTL2"/>
<accession>A0A1C4GTL2</accession>
<evidence type="ECO:0000313" key="2">
    <source>
        <dbReference type="Proteomes" id="UP000243661"/>
    </source>
</evidence>
<name>A0A1C4GTL2_9GAMM</name>
<dbReference type="EMBL" id="FMBK01000004">
    <property type="protein sequence ID" value="SCC71558.1"/>
    <property type="molecule type" value="Genomic_DNA"/>
</dbReference>
<dbReference type="Proteomes" id="UP000243661">
    <property type="component" value="Unassembled WGS sequence"/>
</dbReference>
<organism evidence="1 2">
    <name type="scientific">Acinetobacter albensis</name>
    <dbReference type="NCBI Taxonomy" id="1673609"/>
    <lineage>
        <taxon>Bacteria</taxon>
        <taxon>Pseudomonadati</taxon>
        <taxon>Pseudomonadota</taxon>
        <taxon>Gammaproteobacteria</taxon>
        <taxon>Moraxellales</taxon>
        <taxon>Moraxellaceae</taxon>
        <taxon>Acinetobacter</taxon>
    </lineage>
</organism>
<protein>
    <submittedName>
        <fullName evidence="1">Uncharacterized protein</fullName>
    </submittedName>
</protein>
<gene>
    <name evidence="1" type="ORF">GA0116959_104191</name>
</gene>
<proteinExistence type="predicted"/>